<comment type="caution">
    <text evidence="2">The sequence shown here is derived from an EMBL/GenBank/DDBJ whole genome shotgun (WGS) entry which is preliminary data.</text>
</comment>
<dbReference type="EMBL" id="JTHE03000019">
    <property type="protein sequence ID" value="MCM1981765.1"/>
    <property type="molecule type" value="Genomic_DNA"/>
</dbReference>
<feature type="chain" id="PRO_5044802261" evidence="1">
    <location>
        <begin position="25"/>
        <end position="146"/>
    </location>
</feature>
<evidence type="ECO:0000313" key="2">
    <source>
        <dbReference type="EMBL" id="MCM1981765.1"/>
    </source>
</evidence>
<organism evidence="2 3">
    <name type="scientific">Lyngbya confervoides BDU141951</name>
    <dbReference type="NCBI Taxonomy" id="1574623"/>
    <lineage>
        <taxon>Bacteria</taxon>
        <taxon>Bacillati</taxon>
        <taxon>Cyanobacteriota</taxon>
        <taxon>Cyanophyceae</taxon>
        <taxon>Oscillatoriophycideae</taxon>
        <taxon>Oscillatoriales</taxon>
        <taxon>Microcoleaceae</taxon>
        <taxon>Lyngbya</taxon>
    </lineage>
</organism>
<keyword evidence="1" id="KW-0732">Signal</keyword>
<keyword evidence="3" id="KW-1185">Reference proteome</keyword>
<sequence length="146" mass="15326">MSRKLIPLALASIALSLSVQPAFGQNIDSIRQIIEGFIGDPTDLVKPTPKPAPSYEPGALTRTMNLARQAAENANGGLNNYRAEQAMYGPAAEAPYKDNGNGTLTYTFLGGRPAQPPSLQSVVTVALDGSLVNIDYNGPIPTAEGD</sequence>
<reference evidence="2 3" key="1">
    <citation type="journal article" date="2015" name="Genome Announc.">
        <title>Draft Genome Sequence of Filamentous Marine Cyanobacterium Lyngbya confervoides Strain BDU141951.</title>
        <authorList>
            <person name="Chandrababunaidu M.M."/>
            <person name="Sen D."/>
            <person name="Tripathy S."/>
        </authorList>
    </citation>
    <scope>NUCLEOTIDE SEQUENCE [LARGE SCALE GENOMIC DNA]</scope>
    <source>
        <strain evidence="2 3">BDU141951</strain>
    </source>
</reference>
<name>A0ABD4T026_9CYAN</name>
<gene>
    <name evidence="2" type="ORF">QQ91_0002815</name>
</gene>
<feature type="signal peptide" evidence="1">
    <location>
        <begin position="1"/>
        <end position="24"/>
    </location>
</feature>
<dbReference type="RefSeq" id="WP_166279751.1">
    <property type="nucleotide sequence ID" value="NZ_JTHE03000019.1"/>
</dbReference>
<protein>
    <submittedName>
        <fullName evidence="2">Uncharacterized protein</fullName>
    </submittedName>
</protein>
<evidence type="ECO:0000256" key="1">
    <source>
        <dbReference type="SAM" id="SignalP"/>
    </source>
</evidence>
<proteinExistence type="predicted"/>
<dbReference type="Proteomes" id="UP000031561">
    <property type="component" value="Unassembled WGS sequence"/>
</dbReference>
<accession>A0ABD4T026</accession>
<evidence type="ECO:0000313" key="3">
    <source>
        <dbReference type="Proteomes" id="UP000031561"/>
    </source>
</evidence>
<dbReference type="AlphaFoldDB" id="A0ABD4T026"/>